<accession>A0A212JU99</accession>
<keyword evidence="4 6" id="KW-0472">Membrane</keyword>
<reference evidence="8" key="1">
    <citation type="submission" date="2016-04" db="EMBL/GenBank/DDBJ databases">
        <authorList>
            <person name="Evans L.H."/>
            <person name="Alamgir A."/>
            <person name="Owens N."/>
            <person name="Weber N.D."/>
            <person name="Virtaneva K."/>
            <person name="Barbian K."/>
            <person name="Babar A."/>
            <person name="Rosenke K."/>
        </authorList>
    </citation>
    <scope>NUCLEOTIDE SEQUENCE</scope>
    <source>
        <strain evidence="8">86-2</strain>
    </source>
</reference>
<protein>
    <recommendedName>
        <fullName evidence="7">Translocation and assembly module TamB C-terminal domain-containing protein</fullName>
    </recommendedName>
</protein>
<evidence type="ECO:0000256" key="5">
    <source>
        <dbReference type="SAM" id="MobiDB-lite"/>
    </source>
</evidence>
<dbReference type="GO" id="GO:0005886">
    <property type="term" value="C:plasma membrane"/>
    <property type="evidence" value="ECO:0007669"/>
    <property type="project" value="InterPro"/>
</dbReference>
<evidence type="ECO:0000256" key="3">
    <source>
        <dbReference type="ARBA" id="ARBA00022989"/>
    </source>
</evidence>
<evidence type="ECO:0000256" key="1">
    <source>
        <dbReference type="ARBA" id="ARBA00004167"/>
    </source>
</evidence>
<evidence type="ECO:0000256" key="4">
    <source>
        <dbReference type="ARBA" id="ARBA00023136"/>
    </source>
</evidence>
<evidence type="ECO:0000256" key="2">
    <source>
        <dbReference type="ARBA" id="ARBA00022692"/>
    </source>
</evidence>
<organism evidence="8">
    <name type="scientific">uncultured Dysgonomonas sp</name>
    <dbReference type="NCBI Taxonomy" id="206096"/>
    <lineage>
        <taxon>Bacteria</taxon>
        <taxon>Pseudomonadati</taxon>
        <taxon>Bacteroidota</taxon>
        <taxon>Bacteroidia</taxon>
        <taxon>Bacteroidales</taxon>
        <taxon>Dysgonomonadaceae</taxon>
        <taxon>Dysgonomonas</taxon>
        <taxon>environmental samples</taxon>
    </lineage>
</organism>
<gene>
    <name evidence="8" type="ORF">KL86DYS2_12345</name>
</gene>
<sequence length="1513" mass="168499">MEEIDQNTHIHEELPKKKSLIKKFFKVLMYIVLSLIGLNILLYILLSIPFVQQKVANYAVDILKNTLKTEVSIDEVRLSLFNHATLNGIYIGDQAKDTLLYAKHLDVKLSPWQLIKSNTLAITSISLDDFLINVNKKDSVSDFNFQFIIDAFSGDTVKTDTTKSTLKIVITDVDIKNGRLNYDVLSDSVTPHLFNASHISLYDLNINLDLNSIDPDRLDIALNNLSAKEMTGLEIKTLEGQLYSDKSQLWVDNLSLNLPNSHLRADKVRYNLSTSEFEVQTESAEISPIDLLSFLPQLKFLKNNIILSTSIKGTLPAVNVENINIAYGNDALLAAKASISNYERYGSADIFLSIDKFKASSSAVTSFARVGDSTFIAPDIFRELGDLYLKGNVKGQLSKFKLDAEAWCRQGAITAKASGAADSIFSRFNVAATLNTQNFNLGKLLGDTLGLKRLSAKIDVRARQAEKGPLIAQLQGEIASIQYGKDTYRNIPFDAYYNAAEMGASANLNSPVGKVYAKASMTQARVPDINLRLKVDTLHIDRFYKDENWVNPRLSLVLEGSMKGLDIDQMEGKAVIDSLNLYDANFNFKPGKFTLEMGKRTENDKFIKLTSSLLTANIDGQYKFTSLSDEFSELMNKYLPAVFPKVKRVKKDQNNFTFNLTANNTEELGRILSLPVDVIEPASISGRINTIDNVITAKGNIPYVKFGEYDIKSTTIDVINLDSAFNISAGSDILMQKGMYSLALNVRGANNVMRSVVNVMSDKTNIDIGGKVDVLAQFSRDEKNELLSYLKVSPSDIMIDKLALNLLPAEVWNKGQRTEVHNLGIGVNKKKYIGLNGVISKEVGDSLNIDFNHAEIGELLEAFDIKNIRGCIHGNVLMTKMLDQPELYTRNLEIGDIVIFADTLGTMTVDSHWSDSYGGVRLDAILAKGDKTFAEVDGTVYTNQDSLDLQVRMQQMPLRWMQPFVADMLNKIDGSISTNLMIEGSTKAPKVRGFLGFNDTQIGVDYTNVVYTISDTIRVSPDKIGFDNLTLKDSRGNTANVNATLTHKNFGDMKYQLDMRMDKLMVLDTEHRTDSLFYGRVFASGQVKITGDEKNINLDMQIKNDKNSTLNILLPQRSEASDYKSIVYINVPEEKLKNTIGNIVKDAPLPIKLRVRLDVTPDINLGIVIDPLTGDQMHAKGAGRIDFTYDMQSENMFAYGDYTLSDGSVRLNLQGIKKLDFKIQDGSKLNFTGDPLKTKFNITAYRRVRANLNTLDNSFALNGSTTKVDVDCILKITGNIDKMDVSYNISLPGADDDTRQRINSLISTDEQRVRQFASLVATGSFYSSMGNSGVNFTNSLWSSLASSTLSAGLTALVGNMLGDKWQIGANVESDDGSLSNMDMSVNLSRKFLDDRLTFNTNLGMRTDHATSADNSFIGDFDLEYQLSSLWTLKAYSHMNNQFYRQAPTTQGVGIEYSKEAATLKRLFQSFKPRRRRVQQQQTENGAAQTPLPSDSTQVKVERQPIINEQRKKQ</sequence>
<dbReference type="RefSeq" id="WP_296949946.1">
    <property type="nucleotide sequence ID" value="NZ_LT599021.1"/>
</dbReference>
<keyword evidence="2 6" id="KW-0812">Transmembrane</keyword>
<name>A0A212JU99_9BACT</name>
<evidence type="ECO:0000256" key="6">
    <source>
        <dbReference type="SAM" id="Phobius"/>
    </source>
</evidence>
<feature type="region of interest" description="Disordered" evidence="5">
    <location>
        <begin position="1471"/>
        <end position="1513"/>
    </location>
</feature>
<proteinExistence type="predicted"/>
<evidence type="ECO:0000259" key="7">
    <source>
        <dbReference type="Pfam" id="PF04357"/>
    </source>
</evidence>
<feature type="domain" description="Translocation and assembly module TamB C-terminal" evidence="7">
    <location>
        <begin position="1029"/>
        <end position="1459"/>
    </location>
</feature>
<dbReference type="Pfam" id="PF04357">
    <property type="entry name" value="TamB"/>
    <property type="match status" value="1"/>
</dbReference>
<dbReference type="InterPro" id="IPR007452">
    <property type="entry name" value="TamB_C"/>
</dbReference>
<dbReference type="GO" id="GO:0009306">
    <property type="term" value="P:protein secretion"/>
    <property type="evidence" value="ECO:0007669"/>
    <property type="project" value="InterPro"/>
</dbReference>
<keyword evidence="3 6" id="KW-1133">Transmembrane helix</keyword>
<evidence type="ECO:0000313" key="8">
    <source>
        <dbReference type="EMBL" id="SBW02928.1"/>
    </source>
</evidence>
<dbReference type="EMBL" id="FLUL01000001">
    <property type="protein sequence ID" value="SBW02928.1"/>
    <property type="molecule type" value="Genomic_DNA"/>
</dbReference>
<comment type="subcellular location">
    <subcellularLocation>
        <location evidence="1">Membrane</location>
        <topology evidence="1">Single-pass membrane protein</topology>
    </subcellularLocation>
</comment>
<feature type="transmembrane region" description="Helical" evidence="6">
    <location>
        <begin position="27"/>
        <end position="46"/>
    </location>
</feature>
<feature type="compositionally biased region" description="Polar residues" evidence="5">
    <location>
        <begin position="1478"/>
        <end position="1498"/>
    </location>
</feature>